<comment type="caution">
    <text evidence="16">The sequence shown here is derived from an EMBL/GenBank/DDBJ whole genome shotgun (WGS) entry which is preliminary data.</text>
</comment>
<evidence type="ECO:0000313" key="16">
    <source>
        <dbReference type="EMBL" id="GAA2099180.1"/>
    </source>
</evidence>
<dbReference type="EMBL" id="BAAAPE010000022">
    <property type="protein sequence ID" value="GAA2099180.1"/>
    <property type="molecule type" value="Genomic_DNA"/>
</dbReference>
<reference evidence="16 17" key="1">
    <citation type="journal article" date="2019" name="Int. J. Syst. Evol. Microbiol.">
        <title>The Global Catalogue of Microorganisms (GCM) 10K type strain sequencing project: providing services to taxonomists for standard genome sequencing and annotation.</title>
        <authorList>
            <consortium name="The Broad Institute Genomics Platform"/>
            <consortium name="The Broad Institute Genome Sequencing Center for Infectious Disease"/>
            <person name="Wu L."/>
            <person name="Ma J."/>
        </authorList>
    </citation>
    <scope>NUCLEOTIDE SEQUENCE [LARGE SCALE GENOMIC DNA]</scope>
    <source>
        <strain evidence="16 17">JCM 15478</strain>
    </source>
</reference>
<keyword evidence="10 13" id="KW-0573">Peptidoglycan synthesis</keyword>
<dbReference type="NCBIfam" id="NF002528">
    <property type="entry name" value="PRK01966.1-4"/>
    <property type="match status" value="1"/>
</dbReference>
<dbReference type="Pfam" id="PF07478">
    <property type="entry name" value="Dala_Dala_lig_C"/>
    <property type="match status" value="1"/>
</dbReference>
<keyword evidence="6 14" id="KW-0547">Nucleotide-binding</keyword>
<dbReference type="Gene3D" id="3.30.1490.20">
    <property type="entry name" value="ATP-grasp fold, A domain"/>
    <property type="match status" value="1"/>
</dbReference>
<dbReference type="RefSeq" id="WP_344534191.1">
    <property type="nucleotide sequence ID" value="NZ_BAAAPE010000022.1"/>
</dbReference>
<evidence type="ECO:0000256" key="13">
    <source>
        <dbReference type="HAMAP-Rule" id="MF_00047"/>
    </source>
</evidence>
<evidence type="ECO:0000256" key="4">
    <source>
        <dbReference type="ARBA" id="ARBA00022598"/>
    </source>
</evidence>
<evidence type="ECO:0000256" key="12">
    <source>
        <dbReference type="ARBA" id="ARBA00023316"/>
    </source>
</evidence>
<dbReference type="PIRSF" id="PIRSF039102">
    <property type="entry name" value="Ddl/VanB"/>
    <property type="match status" value="1"/>
</dbReference>
<sequence length="378" mass="40699">MSSHSPSRKPRVAVVFGGRSSEHAISVVTAGAVLSALDRDTYEVLPIGITSEGRWALAVDDPARMAIEERKLPSADELAESDTGAVVLPLGPDSREVVHTEPGAVPKALGEVDVVFPVLHGPYGEDGTLQGLLDLAGVPYVGSGVLASAVGMDKEYMKRTFTSFGLPVGPYVTVRPREWTADSGAARRKIVDFAEEHGWPVFVKPARAGSSFGITKVNGPDALDEAIEEARRHDPKIIVEALLRGREIECGVLEFEDGPRASLPAEIPPVSAHDFYDFEAKYIDSASGIVPAPLGEEETARVRELAVAAFEALSCEGLARADFFLCEDGQFVINEVNTMPGFTPISMYPRMWEETGVGYPELVDRLVQAALRRSTGLR</sequence>
<dbReference type="SUPFAM" id="SSF52440">
    <property type="entry name" value="PreATP-grasp domain"/>
    <property type="match status" value="1"/>
</dbReference>
<dbReference type="Proteomes" id="UP001500016">
    <property type="component" value="Unassembled WGS sequence"/>
</dbReference>
<dbReference type="PANTHER" id="PTHR23132">
    <property type="entry name" value="D-ALANINE--D-ALANINE LIGASE"/>
    <property type="match status" value="1"/>
</dbReference>
<evidence type="ECO:0000256" key="11">
    <source>
        <dbReference type="ARBA" id="ARBA00023211"/>
    </source>
</evidence>
<dbReference type="Gene3D" id="3.30.470.20">
    <property type="entry name" value="ATP-grasp fold, B domain"/>
    <property type="match status" value="1"/>
</dbReference>
<evidence type="ECO:0000256" key="8">
    <source>
        <dbReference type="ARBA" id="ARBA00022842"/>
    </source>
</evidence>
<evidence type="ECO:0000256" key="14">
    <source>
        <dbReference type="PROSITE-ProRule" id="PRU00409"/>
    </source>
</evidence>
<evidence type="ECO:0000256" key="3">
    <source>
        <dbReference type="ARBA" id="ARBA00010871"/>
    </source>
</evidence>
<dbReference type="InterPro" id="IPR005905">
    <property type="entry name" value="D_ala_D_ala"/>
</dbReference>
<evidence type="ECO:0000256" key="5">
    <source>
        <dbReference type="ARBA" id="ARBA00022723"/>
    </source>
</evidence>
<dbReference type="PROSITE" id="PS00843">
    <property type="entry name" value="DALA_DALA_LIGASE_1"/>
    <property type="match status" value="1"/>
</dbReference>
<dbReference type="PROSITE" id="PS50975">
    <property type="entry name" value="ATP_GRASP"/>
    <property type="match status" value="1"/>
</dbReference>
<accession>A0ABN2WUJ2</accession>
<dbReference type="InterPro" id="IPR013815">
    <property type="entry name" value="ATP_grasp_subdomain_1"/>
</dbReference>
<comment type="cofactor">
    <cofactor evidence="2">
        <name>Mg(2+)</name>
        <dbReference type="ChEBI" id="CHEBI:18420"/>
    </cofactor>
</comment>
<comment type="cofactor">
    <cofactor evidence="1">
        <name>Mn(2+)</name>
        <dbReference type="ChEBI" id="CHEBI:29035"/>
    </cofactor>
</comment>
<comment type="function">
    <text evidence="13">Cell wall formation.</text>
</comment>
<dbReference type="InterPro" id="IPR011095">
    <property type="entry name" value="Dala_Dala_lig_C"/>
</dbReference>
<feature type="domain" description="ATP-grasp" evidence="15">
    <location>
        <begin position="158"/>
        <end position="368"/>
    </location>
</feature>
<evidence type="ECO:0000259" key="15">
    <source>
        <dbReference type="PROSITE" id="PS50975"/>
    </source>
</evidence>
<evidence type="ECO:0000256" key="10">
    <source>
        <dbReference type="ARBA" id="ARBA00022984"/>
    </source>
</evidence>
<evidence type="ECO:0000256" key="6">
    <source>
        <dbReference type="ARBA" id="ARBA00022741"/>
    </source>
</evidence>
<keyword evidence="11" id="KW-0464">Manganese</keyword>
<keyword evidence="9 13" id="KW-0133">Cell shape</keyword>
<gene>
    <name evidence="13" type="primary">ddl</name>
    <name evidence="16" type="ORF">GCM10009801_70570</name>
</gene>
<evidence type="ECO:0000256" key="7">
    <source>
        <dbReference type="ARBA" id="ARBA00022840"/>
    </source>
</evidence>
<keyword evidence="8" id="KW-0460">Magnesium</keyword>
<comment type="similarity">
    <text evidence="3 13">Belongs to the D-alanine--D-alanine ligase family.</text>
</comment>
<proteinExistence type="inferred from homology"/>
<dbReference type="EC" id="6.3.2.4" evidence="13"/>
<dbReference type="PROSITE" id="PS00844">
    <property type="entry name" value="DALA_DALA_LIGASE_2"/>
    <property type="match status" value="1"/>
</dbReference>
<keyword evidence="5" id="KW-0479">Metal-binding</keyword>
<keyword evidence="12 13" id="KW-0961">Cell wall biogenesis/degradation</keyword>
<dbReference type="InterPro" id="IPR016185">
    <property type="entry name" value="PreATP-grasp_dom_sf"/>
</dbReference>
<dbReference type="InterPro" id="IPR000291">
    <property type="entry name" value="D-Ala_lig_Van_CS"/>
</dbReference>
<evidence type="ECO:0000313" key="17">
    <source>
        <dbReference type="Proteomes" id="UP001500016"/>
    </source>
</evidence>
<comment type="subcellular location">
    <subcellularLocation>
        <location evidence="13">Cytoplasm</location>
    </subcellularLocation>
</comment>
<evidence type="ECO:0000256" key="1">
    <source>
        <dbReference type="ARBA" id="ARBA00001936"/>
    </source>
</evidence>
<dbReference type="Gene3D" id="3.40.50.20">
    <property type="match status" value="1"/>
</dbReference>
<keyword evidence="7 14" id="KW-0067">ATP-binding</keyword>
<keyword evidence="13" id="KW-0963">Cytoplasm</keyword>
<keyword evidence="17" id="KW-1185">Reference proteome</keyword>
<comment type="pathway">
    <text evidence="13">Cell wall biogenesis; peptidoglycan biosynthesis.</text>
</comment>
<protein>
    <recommendedName>
        <fullName evidence="13">D-alanine--D-alanine ligase</fullName>
        <ecNumber evidence="13">6.3.2.4</ecNumber>
    </recommendedName>
    <alternativeName>
        <fullName evidence="13">D-Ala-D-Ala ligase</fullName>
    </alternativeName>
    <alternativeName>
        <fullName evidence="13">D-alanylalanine synthetase</fullName>
    </alternativeName>
</protein>
<name>A0ABN2WUJ2_9ACTN</name>
<keyword evidence="4 13" id="KW-0436">Ligase</keyword>
<dbReference type="HAMAP" id="MF_00047">
    <property type="entry name" value="Dala_Dala_lig"/>
    <property type="match status" value="1"/>
</dbReference>
<comment type="catalytic activity">
    <reaction evidence="13">
        <text>2 D-alanine + ATP = D-alanyl-D-alanine + ADP + phosphate + H(+)</text>
        <dbReference type="Rhea" id="RHEA:11224"/>
        <dbReference type="ChEBI" id="CHEBI:15378"/>
        <dbReference type="ChEBI" id="CHEBI:30616"/>
        <dbReference type="ChEBI" id="CHEBI:43474"/>
        <dbReference type="ChEBI" id="CHEBI:57416"/>
        <dbReference type="ChEBI" id="CHEBI:57822"/>
        <dbReference type="ChEBI" id="CHEBI:456216"/>
        <dbReference type="EC" id="6.3.2.4"/>
    </reaction>
</comment>
<dbReference type="InterPro" id="IPR011127">
    <property type="entry name" value="Dala_Dala_lig_N"/>
</dbReference>
<dbReference type="SUPFAM" id="SSF56059">
    <property type="entry name" value="Glutathione synthetase ATP-binding domain-like"/>
    <property type="match status" value="1"/>
</dbReference>
<dbReference type="PANTHER" id="PTHR23132:SF25">
    <property type="entry name" value="D-ALANINE--D-ALANINE LIGASE A"/>
    <property type="match status" value="1"/>
</dbReference>
<evidence type="ECO:0000256" key="9">
    <source>
        <dbReference type="ARBA" id="ARBA00022960"/>
    </source>
</evidence>
<dbReference type="NCBIfam" id="TIGR01205">
    <property type="entry name" value="D_ala_D_alaTIGR"/>
    <property type="match status" value="1"/>
</dbReference>
<evidence type="ECO:0000256" key="2">
    <source>
        <dbReference type="ARBA" id="ARBA00001946"/>
    </source>
</evidence>
<organism evidence="16 17">
    <name type="scientific">Streptomyces albiaxialis</name>
    <dbReference type="NCBI Taxonomy" id="329523"/>
    <lineage>
        <taxon>Bacteria</taxon>
        <taxon>Bacillati</taxon>
        <taxon>Actinomycetota</taxon>
        <taxon>Actinomycetes</taxon>
        <taxon>Kitasatosporales</taxon>
        <taxon>Streptomycetaceae</taxon>
        <taxon>Streptomyces</taxon>
    </lineage>
</organism>
<dbReference type="GO" id="GO:0016874">
    <property type="term" value="F:ligase activity"/>
    <property type="evidence" value="ECO:0007669"/>
    <property type="project" value="UniProtKB-KW"/>
</dbReference>
<dbReference type="InterPro" id="IPR011761">
    <property type="entry name" value="ATP-grasp"/>
</dbReference>
<dbReference type="Pfam" id="PF01820">
    <property type="entry name" value="Dala_Dala_lig_N"/>
    <property type="match status" value="1"/>
</dbReference>